<evidence type="ECO:0008006" key="3">
    <source>
        <dbReference type="Google" id="ProtNLM"/>
    </source>
</evidence>
<gene>
    <name evidence="1" type="ORF">EJC51_18025</name>
</gene>
<dbReference type="InterPro" id="IPR036691">
    <property type="entry name" value="Endo/exonu/phosph_ase_sf"/>
</dbReference>
<dbReference type="AlphaFoldDB" id="A0A3Q9BYR5"/>
<sequence length="312" mass="34388">MTSNRRIKIVSCNFERNGGGDQRKWLAMHQRLAQLHPTILCRQENPGHAARGSGSKLFNASKRILGGLEGDLGPKAATALYYDPEVFEQVTLWDTDWPNWLLPPTAMTLRVCGTDDIDLVAACAHLSYNSPSLRPIQAEDVTRFADKVETCLTSDGEVERKLPVLALGMDCNSYIDPDRLVPGELPIPTLAEIKDPPHRAHRSYEIAPGRRVMDSRPDRILLAAGLEDAARHAALQPDGPGLAAVAPTVDAWDTHGPAHRVDRVYTADFLLPAVVHAEVVDMKDLSDHHTVVVTYDLDTVIEIYRDRFGPAA</sequence>
<name>A0A3Q9BYR5_9ACTN</name>
<dbReference type="EMBL" id="CP034463">
    <property type="protein sequence ID" value="AZP17831.1"/>
    <property type="molecule type" value="Genomic_DNA"/>
</dbReference>
<accession>A0A3Q9BYR5</accession>
<dbReference type="Gene3D" id="3.60.10.10">
    <property type="entry name" value="Endonuclease/exonuclease/phosphatase"/>
    <property type="match status" value="1"/>
</dbReference>
<organism evidence="1 2">
    <name type="scientific">Streptomyces aquilus</name>
    <dbReference type="NCBI Taxonomy" id="2548456"/>
    <lineage>
        <taxon>Bacteria</taxon>
        <taxon>Bacillati</taxon>
        <taxon>Actinomycetota</taxon>
        <taxon>Actinomycetes</taxon>
        <taxon>Kitasatosporales</taxon>
        <taxon>Streptomycetaceae</taxon>
        <taxon>Streptomyces</taxon>
    </lineage>
</organism>
<evidence type="ECO:0000313" key="1">
    <source>
        <dbReference type="EMBL" id="AZP17831.1"/>
    </source>
</evidence>
<keyword evidence="2" id="KW-1185">Reference proteome</keyword>
<dbReference type="SUPFAM" id="SSF56219">
    <property type="entry name" value="DNase I-like"/>
    <property type="match status" value="1"/>
</dbReference>
<dbReference type="RefSeq" id="WP_126272022.1">
    <property type="nucleotide sequence ID" value="NZ_CP034463.1"/>
</dbReference>
<evidence type="ECO:0000313" key="2">
    <source>
        <dbReference type="Proteomes" id="UP000280197"/>
    </source>
</evidence>
<dbReference type="Proteomes" id="UP000280197">
    <property type="component" value="Chromosome"/>
</dbReference>
<dbReference type="KEGG" id="saqu:EJC51_18025"/>
<protein>
    <recommendedName>
        <fullName evidence="3">Endonuclease/exonuclease/phosphatase family protein</fullName>
    </recommendedName>
</protein>
<reference evidence="1 2" key="1">
    <citation type="submission" date="2018-12" db="EMBL/GenBank/DDBJ databases">
        <authorList>
            <person name="Li K."/>
        </authorList>
    </citation>
    <scope>NUCLEOTIDE SEQUENCE [LARGE SCALE GENOMIC DNA]</scope>
    <source>
        <strain evidence="2">CR22</strain>
    </source>
</reference>
<proteinExistence type="predicted"/>